<dbReference type="Gene3D" id="3.40.430.10">
    <property type="entry name" value="Dihydrofolate Reductase, subunit A"/>
    <property type="match status" value="1"/>
</dbReference>
<organism evidence="5 6">
    <name type="scientific">Knoellia sinensis KCTC 19936</name>
    <dbReference type="NCBI Taxonomy" id="1385520"/>
    <lineage>
        <taxon>Bacteria</taxon>
        <taxon>Bacillati</taxon>
        <taxon>Actinomycetota</taxon>
        <taxon>Actinomycetes</taxon>
        <taxon>Micrococcales</taxon>
        <taxon>Intrasporangiaceae</taxon>
        <taxon>Knoellia</taxon>
    </lineage>
</organism>
<dbReference type="PANTHER" id="PTHR38011">
    <property type="entry name" value="DIHYDROFOLATE REDUCTASE FAMILY PROTEIN (AFU_ORTHOLOGUE AFUA_8G06820)"/>
    <property type="match status" value="1"/>
</dbReference>
<dbReference type="GO" id="GO:0008703">
    <property type="term" value="F:5-amino-6-(5-phosphoribosylamino)uracil reductase activity"/>
    <property type="evidence" value="ECO:0007669"/>
    <property type="project" value="InterPro"/>
</dbReference>
<dbReference type="InterPro" id="IPR050765">
    <property type="entry name" value="Riboflavin_Biosynth_HTPR"/>
</dbReference>
<protein>
    <submittedName>
        <fullName evidence="5">Riboflavin biosynthesis protein RibD C-domain protein</fullName>
    </submittedName>
</protein>
<keyword evidence="6" id="KW-1185">Reference proteome</keyword>
<evidence type="ECO:0000313" key="5">
    <source>
        <dbReference type="EMBL" id="KGN33280.1"/>
    </source>
</evidence>
<evidence type="ECO:0000313" key="6">
    <source>
        <dbReference type="Proteomes" id="UP000030002"/>
    </source>
</evidence>
<evidence type="ECO:0000256" key="2">
    <source>
        <dbReference type="ARBA" id="ARBA00022857"/>
    </source>
</evidence>
<evidence type="ECO:0000259" key="4">
    <source>
        <dbReference type="Pfam" id="PF01872"/>
    </source>
</evidence>
<dbReference type="SUPFAM" id="SSF53597">
    <property type="entry name" value="Dihydrofolate reductase-like"/>
    <property type="match status" value="1"/>
</dbReference>
<dbReference type="AlphaFoldDB" id="A0A0A0J7B4"/>
<accession>A0A0A0J7B4</accession>
<proteinExistence type="predicted"/>
<dbReference type="STRING" id="1385520.N802_14655"/>
<reference evidence="5 6" key="1">
    <citation type="submission" date="2013-08" db="EMBL/GenBank/DDBJ databases">
        <title>The genome sequence of Knoellia sinensis.</title>
        <authorList>
            <person name="Zhu W."/>
            <person name="Wang G."/>
        </authorList>
    </citation>
    <scope>NUCLEOTIDE SEQUENCE [LARGE SCALE GENOMIC DNA]</scope>
    <source>
        <strain evidence="5 6">KCTC 19936</strain>
    </source>
</reference>
<dbReference type="Proteomes" id="UP000030002">
    <property type="component" value="Unassembled WGS sequence"/>
</dbReference>
<comment type="caution">
    <text evidence="5">The sequence shown here is derived from an EMBL/GenBank/DDBJ whole genome shotgun (WGS) entry which is preliminary data.</text>
</comment>
<gene>
    <name evidence="5" type="ORF">N802_14655</name>
</gene>
<dbReference type="PANTHER" id="PTHR38011:SF7">
    <property type="entry name" value="2,5-DIAMINO-6-RIBOSYLAMINO-4(3H)-PYRIMIDINONE 5'-PHOSPHATE REDUCTASE"/>
    <property type="match status" value="1"/>
</dbReference>
<evidence type="ECO:0000256" key="3">
    <source>
        <dbReference type="ARBA" id="ARBA00023002"/>
    </source>
</evidence>
<sequence length="234" mass="24403">MGATLAFVRLLLDNRSRTFSPGLLSEEDLSRLYDWPTDGGLRANFVSTLDGSAVGGDGLSGSINTKADGRVFQLQRNLADCVLVGAGTVRAEGYRRGGKPIIVVSARGHLPDSLASGDGEAVLVTCAASGREESDDVWIVGEDSVDLPGVVARLRGAGMPRILAEGGPHLFHDLLGAGVVDEFALTLAPRVVGGDHLRVVAGDPLGGEAGLDAEIIHLLEEDGSLLGLWHLPRP</sequence>
<keyword evidence="2" id="KW-0521">NADP</keyword>
<keyword evidence="3" id="KW-0560">Oxidoreductase</keyword>
<dbReference type="InterPro" id="IPR024072">
    <property type="entry name" value="DHFR-like_dom_sf"/>
</dbReference>
<evidence type="ECO:0000256" key="1">
    <source>
        <dbReference type="ARBA" id="ARBA00005104"/>
    </source>
</evidence>
<dbReference type="EMBL" id="AVPJ01000004">
    <property type="protein sequence ID" value="KGN33280.1"/>
    <property type="molecule type" value="Genomic_DNA"/>
</dbReference>
<feature type="domain" description="Bacterial bifunctional deaminase-reductase C-terminal" evidence="4">
    <location>
        <begin position="42"/>
        <end position="201"/>
    </location>
</feature>
<dbReference type="Pfam" id="PF01872">
    <property type="entry name" value="RibD_C"/>
    <property type="match status" value="1"/>
</dbReference>
<dbReference type="InterPro" id="IPR002734">
    <property type="entry name" value="RibDG_C"/>
</dbReference>
<dbReference type="GO" id="GO:0009231">
    <property type="term" value="P:riboflavin biosynthetic process"/>
    <property type="evidence" value="ECO:0007669"/>
    <property type="project" value="InterPro"/>
</dbReference>
<comment type="pathway">
    <text evidence="1">Cofactor biosynthesis; riboflavin biosynthesis.</text>
</comment>
<dbReference type="eggNOG" id="COG1985">
    <property type="taxonomic scope" value="Bacteria"/>
</dbReference>
<name>A0A0A0J7B4_9MICO</name>